<dbReference type="Proteomes" id="UP000001514">
    <property type="component" value="Unassembled WGS sequence"/>
</dbReference>
<reference evidence="6 7" key="1">
    <citation type="journal article" date="2011" name="Science">
        <title>The Selaginella genome identifies genetic changes associated with the evolution of vascular plants.</title>
        <authorList>
            <person name="Banks J.A."/>
            <person name="Nishiyama T."/>
            <person name="Hasebe M."/>
            <person name="Bowman J.L."/>
            <person name="Gribskov M."/>
            <person name="dePamphilis C."/>
            <person name="Albert V.A."/>
            <person name="Aono N."/>
            <person name="Aoyama T."/>
            <person name="Ambrose B.A."/>
            <person name="Ashton N.W."/>
            <person name="Axtell M.J."/>
            <person name="Barker E."/>
            <person name="Barker M.S."/>
            <person name="Bennetzen J.L."/>
            <person name="Bonawitz N.D."/>
            <person name="Chapple C."/>
            <person name="Cheng C."/>
            <person name="Correa L.G."/>
            <person name="Dacre M."/>
            <person name="DeBarry J."/>
            <person name="Dreyer I."/>
            <person name="Elias M."/>
            <person name="Engstrom E.M."/>
            <person name="Estelle M."/>
            <person name="Feng L."/>
            <person name="Finet C."/>
            <person name="Floyd S.K."/>
            <person name="Frommer W.B."/>
            <person name="Fujita T."/>
            <person name="Gramzow L."/>
            <person name="Gutensohn M."/>
            <person name="Harholt J."/>
            <person name="Hattori M."/>
            <person name="Heyl A."/>
            <person name="Hirai T."/>
            <person name="Hiwatashi Y."/>
            <person name="Ishikawa M."/>
            <person name="Iwata M."/>
            <person name="Karol K.G."/>
            <person name="Koehler B."/>
            <person name="Kolukisaoglu U."/>
            <person name="Kubo M."/>
            <person name="Kurata T."/>
            <person name="Lalonde S."/>
            <person name="Li K."/>
            <person name="Li Y."/>
            <person name="Litt A."/>
            <person name="Lyons E."/>
            <person name="Manning G."/>
            <person name="Maruyama T."/>
            <person name="Michael T.P."/>
            <person name="Mikami K."/>
            <person name="Miyazaki S."/>
            <person name="Morinaga S."/>
            <person name="Murata T."/>
            <person name="Mueller-Roeber B."/>
            <person name="Nelson D.R."/>
            <person name="Obara M."/>
            <person name="Oguri Y."/>
            <person name="Olmstead R.G."/>
            <person name="Onodera N."/>
            <person name="Petersen B.L."/>
            <person name="Pils B."/>
            <person name="Prigge M."/>
            <person name="Rensing S.A."/>
            <person name="Riano-Pachon D.M."/>
            <person name="Roberts A.W."/>
            <person name="Sato Y."/>
            <person name="Scheller H.V."/>
            <person name="Schulz B."/>
            <person name="Schulz C."/>
            <person name="Shakirov E.V."/>
            <person name="Shibagaki N."/>
            <person name="Shinohara N."/>
            <person name="Shippen D.E."/>
            <person name="Soerensen I."/>
            <person name="Sotooka R."/>
            <person name="Sugimoto N."/>
            <person name="Sugita M."/>
            <person name="Sumikawa N."/>
            <person name="Tanurdzic M."/>
            <person name="Theissen G."/>
            <person name="Ulvskov P."/>
            <person name="Wakazuki S."/>
            <person name="Weng J.K."/>
            <person name="Willats W.W."/>
            <person name="Wipf D."/>
            <person name="Wolf P.G."/>
            <person name="Yang L."/>
            <person name="Zimmer A.D."/>
            <person name="Zhu Q."/>
            <person name="Mitros T."/>
            <person name="Hellsten U."/>
            <person name="Loque D."/>
            <person name="Otillar R."/>
            <person name="Salamov A."/>
            <person name="Schmutz J."/>
            <person name="Shapiro H."/>
            <person name="Lindquist E."/>
            <person name="Lucas S."/>
            <person name="Rokhsar D."/>
            <person name="Grigoriev I.V."/>
        </authorList>
    </citation>
    <scope>NUCLEOTIDE SEQUENCE [LARGE SCALE GENOMIC DNA]</scope>
</reference>
<keyword evidence="6" id="KW-0121">Carboxypeptidase</keyword>
<proteinExistence type="inferred from homology"/>
<dbReference type="SUPFAM" id="SSF53474">
    <property type="entry name" value="alpha/beta-Hydrolases"/>
    <property type="match status" value="1"/>
</dbReference>
<dbReference type="FunFam" id="3.40.50.12670:FF:000002">
    <property type="entry name" value="Carboxypeptidase"/>
    <property type="match status" value="1"/>
</dbReference>
<dbReference type="GO" id="GO:0004185">
    <property type="term" value="F:serine-type carboxypeptidase activity"/>
    <property type="evidence" value="ECO:0000318"/>
    <property type="project" value="GO_Central"/>
</dbReference>
<keyword evidence="6" id="KW-0645">Protease</keyword>
<dbReference type="PRINTS" id="PR00724">
    <property type="entry name" value="CRBOXYPTASEC"/>
</dbReference>
<evidence type="ECO:0000256" key="4">
    <source>
        <dbReference type="ARBA" id="ARBA00023180"/>
    </source>
</evidence>
<dbReference type="Gene3D" id="6.10.250.940">
    <property type="match status" value="1"/>
</dbReference>
<keyword evidence="4" id="KW-0325">Glycoprotein</keyword>
<keyword evidence="6" id="KW-0378">Hydrolase</keyword>
<dbReference type="EMBL" id="GL377569">
    <property type="protein sequence ID" value="EFJ34778.1"/>
    <property type="molecule type" value="Genomic_DNA"/>
</dbReference>
<dbReference type="PANTHER" id="PTHR11802">
    <property type="entry name" value="SERINE PROTEASE FAMILY S10 SERINE CARBOXYPEPTIDASE"/>
    <property type="match status" value="1"/>
</dbReference>
<dbReference type="GeneID" id="9654529"/>
<organism evidence="7">
    <name type="scientific">Selaginella moellendorffii</name>
    <name type="common">Spikemoss</name>
    <dbReference type="NCBI Taxonomy" id="88036"/>
    <lineage>
        <taxon>Eukaryota</taxon>
        <taxon>Viridiplantae</taxon>
        <taxon>Streptophyta</taxon>
        <taxon>Embryophyta</taxon>
        <taxon>Tracheophyta</taxon>
        <taxon>Lycopodiopsida</taxon>
        <taxon>Selaginellales</taxon>
        <taxon>Selaginellaceae</taxon>
        <taxon>Selaginella</taxon>
    </lineage>
</organism>
<feature type="signal peptide" evidence="5">
    <location>
        <begin position="1"/>
        <end position="19"/>
    </location>
</feature>
<dbReference type="FunFam" id="3.40.50.1820:FF:000211">
    <property type="entry name" value="Carboxypeptidase"/>
    <property type="match status" value="1"/>
</dbReference>
<dbReference type="PANTHER" id="PTHR11802:SF489">
    <property type="entry name" value="CARBOXYPEPTIDASE"/>
    <property type="match status" value="1"/>
</dbReference>
<evidence type="ECO:0000313" key="7">
    <source>
        <dbReference type="Proteomes" id="UP000001514"/>
    </source>
</evidence>
<name>D8QZD3_SELML</name>
<accession>D8QZD3</accession>
<evidence type="ECO:0000256" key="5">
    <source>
        <dbReference type="SAM" id="SignalP"/>
    </source>
</evidence>
<dbReference type="AlphaFoldDB" id="D8QZD3"/>
<evidence type="ECO:0000313" key="6">
    <source>
        <dbReference type="EMBL" id="EFJ34778.1"/>
    </source>
</evidence>
<feature type="chain" id="PRO_5003121364" evidence="5">
    <location>
        <begin position="20"/>
        <end position="433"/>
    </location>
</feature>
<dbReference type="HOGENOM" id="CLU_008523_13_0_1"/>
<dbReference type="InParanoid" id="D8QZD3"/>
<dbReference type="FunFam" id="3.40.50.11320:FF:000002">
    <property type="entry name" value="Carboxypeptidase"/>
    <property type="match status" value="1"/>
</dbReference>
<dbReference type="KEGG" id="smo:SELMODRAFT_81911"/>
<dbReference type="InterPro" id="IPR029058">
    <property type="entry name" value="AB_hydrolase_fold"/>
</dbReference>
<dbReference type="Gene3D" id="3.40.50.1820">
    <property type="entry name" value="alpha/beta hydrolase"/>
    <property type="match status" value="1"/>
</dbReference>
<keyword evidence="2 5" id="KW-0732">Signal</keyword>
<dbReference type="MEROPS" id="S10.005"/>
<comment type="similarity">
    <text evidence="1">Belongs to the peptidase S10 family.</text>
</comment>
<dbReference type="OrthoDB" id="1022205at2759"/>
<dbReference type="Gramene" id="EFJ34778">
    <property type="protein sequence ID" value="EFJ34778"/>
    <property type="gene ID" value="SELMODRAFT_81911"/>
</dbReference>
<dbReference type="InterPro" id="IPR001563">
    <property type="entry name" value="Peptidase_S10"/>
</dbReference>
<sequence>MRTWIHLLLVLLQVALALAADPSHLVQGLPGQPEVGFKQYAGQIEINATAGRALFYWFFEADHPNASSLPLVLWLTGGPGCSSIRSGALGGTGPFSTNDSGTGLVRNPYSWNKAVNIICLETPYNTGFSYTNLLSDGGNYTDNQTASDTLLFLLEFLTKFPEYKQNDFFIAGESFAGHYIPTLASQIISHNEQNGNRINLKGFAIGNPATDVDYDGPGDIENLYSHSIISEELYQEEKTYCRRNDDESIARCRNATSQILNLIAYISRYNIYAPACNLLSGPDDEACLDSVTPYLNRQDVQAALHVETRPVRWQLCNPDIDRNYSTLDRERSMLPLYQHLFKSGLRIWIYSGDSDVVVSTLSTRSWIKALNLTVVTPWYGWNYTNQVGGWTEVYSEMTFATVRGAGHQPPFDKPGESLALFQHFIEGKALPSF</sequence>
<dbReference type="GO" id="GO:0006508">
    <property type="term" value="P:proteolysis"/>
    <property type="evidence" value="ECO:0007669"/>
    <property type="project" value="InterPro"/>
</dbReference>
<dbReference type="Pfam" id="PF00450">
    <property type="entry name" value="Peptidase_S10"/>
    <property type="match status" value="1"/>
</dbReference>
<keyword evidence="7" id="KW-1185">Reference proteome</keyword>
<dbReference type="OMA" id="NGICARA"/>
<dbReference type="eggNOG" id="KOG1282">
    <property type="taxonomic scope" value="Eukaryota"/>
</dbReference>
<gene>
    <name evidence="6" type="primary">SCPLa6a-2</name>
    <name evidence="6" type="ORF">SELMODRAFT_81911</name>
</gene>
<keyword evidence="3" id="KW-1015">Disulfide bond</keyword>
<dbReference type="Gene3D" id="3.40.50.11320">
    <property type="match status" value="1"/>
</dbReference>
<evidence type="ECO:0000256" key="3">
    <source>
        <dbReference type="ARBA" id="ARBA00023157"/>
    </source>
</evidence>
<protein>
    <submittedName>
        <fullName evidence="6">Serine carboxypeptidase-like enzyme</fullName>
    </submittedName>
</protein>
<evidence type="ECO:0000256" key="1">
    <source>
        <dbReference type="ARBA" id="ARBA00009431"/>
    </source>
</evidence>
<evidence type="ECO:0000256" key="2">
    <source>
        <dbReference type="ARBA" id="ARBA00022729"/>
    </source>
</evidence>